<sequence>MAELIGGGSVIDFAFRRILIWAKLFTKSWGNPKILRRTLELRRNVMEKGAAMEMVERSQSKMIISQVTEKNGTRYMEGHFESPYMKACPEMMPGNVGIAHWKGVFPKNKKRSLVVHLAGTGDHSYYRYY</sequence>
<comment type="caution">
    <text evidence="1">The sequence shown here is derived from an EMBL/GenBank/DDBJ whole genome shotgun (WGS) entry which is preliminary data.</text>
</comment>
<proteinExistence type="predicted"/>
<protein>
    <submittedName>
        <fullName evidence="1">Uncharacterized protein</fullName>
    </submittedName>
</protein>
<dbReference type="Proteomes" id="UP001608902">
    <property type="component" value="Unassembled WGS sequence"/>
</dbReference>
<dbReference type="PANTHER" id="PTHR13617:SF14">
    <property type="entry name" value="PROTEIN ABHD18"/>
    <property type="match status" value="1"/>
</dbReference>
<evidence type="ECO:0000313" key="1">
    <source>
        <dbReference type="EMBL" id="MFH4982958.1"/>
    </source>
</evidence>
<name>A0ABD6ESM4_9BILA</name>
<dbReference type="AlphaFoldDB" id="A0ABD6ESM4"/>
<accession>A0ABD6ESM4</accession>
<keyword evidence="2" id="KW-1185">Reference proteome</keyword>
<organism evidence="1 2">
    <name type="scientific">Gnathostoma spinigerum</name>
    <dbReference type="NCBI Taxonomy" id="75299"/>
    <lineage>
        <taxon>Eukaryota</taxon>
        <taxon>Metazoa</taxon>
        <taxon>Ecdysozoa</taxon>
        <taxon>Nematoda</taxon>
        <taxon>Chromadorea</taxon>
        <taxon>Rhabditida</taxon>
        <taxon>Spirurina</taxon>
        <taxon>Gnathostomatomorpha</taxon>
        <taxon>Gnathostomatoidea</taxon>
        <taxon>Gnathostomatidae</taxon>
        <taxon>Gnathostoma</taxon>
    </lineage>
</organism>
<dbReference type="PANTHER" id="PTHR13617">
    <property type="entry name" value="PROTEIN ABHD18"/>
    <property type="match status" value="1"/>
</dbReference>
<dbReference type="InterPro" id="IPR019149">
    <property type="entry name" value="ABHD18"/>
</dbReference>
<dbReference type="Pfam" id="PF09752">
    <property type="entry name" value="ABHD18"/>
    <property type="match status" value="1"/>
</dbReference>
<gene>
    <name evidence="1" type="ORF">AB6A40_009667</name>
</gene>
<reference evidence="1 2" key="1">
    <citation type="submission" date="2024-08" db="EMBL/GenBank/DDBJ databases">
        <title>Gnathostoma spinigerum genome.</title>
        <authorList>
            <person name="Gonzalez-Bertolin B."/>
            <person name="Monzon S."/>
            <person name="Zaballos A."/>
            <person name="Jimenez P."/>
            <person name="Dekumyoy P."/>
            <person name="Varona S."/>
            <person name="Cuesta I."/>
            <person name="Sumanam S."/>
            <person name="Adisakwattana P."/>
            <person name="Gasser R.B."/>
            <person name="Hernandez-Gonzalez A."/>
            <person name="Young N.D."/>
            <person name="Perteguer M.J."/>
        </authorList>
    </citation>
    <scope>NUCLEOTIDE SEQUENCE [LARGE SCALE GENOMIC DNA]</scope>
    <source>
        <strain evidence="1">AL3</strain>
        <tissue evidence="1">Liver</tissue>
    </source>
</reference>
<dbReference type="EMBL" id="JBGFUD010010606">
    <property type="protein sequence ID" value="MFH4982958.1"/>
    <property type="molecule type" value="Genomic_DNA"/>
</dbReference>
<evidence type="ECO:0000313" key="2">
    <source>
        <dbReference type="Proteomes" id="UP001608902"/>
    </source>
</evidence>